<name>A0A8S9GEB6_BRACR</name>
<comment type="caution">
    <text evidence="1">The sequence shown here is derived from an EMBL/GenBank/DDBJ whole genome shotgun (WGS) entry which is preliminary data.</text>
</comment>
<evidence type="ECO:0000313" key="1">
    <source>
        <dbReference type="EMBL" id="KAF2544303.1"/>
    </source>
</evidence>
<organism evidence="1 3">
    <name type="scientific">Brassica cretica</name>
    <name type="common">Mustard</name>
    <dbReference type="NCBI Taxonomy" id="69181"/>
    <lineage>
        <taxon>Eukaryota</taxon>
        <taxon>Viridiplantae</taxon>
        <taxon>Streptophyta</taxon>
        <taxon>Embryophyta</taxon>
        <taxon>Tracheophyta</taxon>
        <taxon>Spermatophyta</taxon>
        <taxon>Magnoliopsida</taxon>
        <taxon>eudicotyledons</taxon>
        <taxon>Gunneridae</taxon>
        <taxon>Pentapetalae</taxon>
        <taxon>rosids</taxon>
        <taxon>malvids</taxon>
        <taxon>Brassicales</taxon>
        <taxon>Brassicaceae</taxon>
        <taxon>Brassiceae</taxon>
        <taxon>Brassica</taxon>
    </lineage>
</organism>
<dbReference type="EMBL" id="QGKW02002005">
    <property type="protein sequence ID" value="KAF2544303.1"/>
    <property type="molecule type" value="Genomic_DNA"/>
</dbReference>
<accession>A0A8S9GEB6</accession>
<protein>
    <submittedName>
        <fullName evidence="1">Uncharacterized protein</fullName>
    </submittedName>
</protein>
<reference evidence="1" key="1">
    <citation type="submission" date="2019-12" db="EMBL/GenBank/DDBJ databases">
        <title>Genome sequencing and annotation of Brassica cretica.</title>
        <authorList>
            <person name="Studholme D.J."/>
            <person name="Sarris P.F."/>
        </authorList>
    </citation>
    <scope>NUCLEOTIDE SEQUENCE</scope>
    <source>
        <strain evidence="1">PFS-001/15</strain>
        <strain evidence="2">PFS-102/07</strain>
        <tissue evidence="1">Leaf</tissue>
    </source>
</reference>
<sequence>MSRLRLFSLFFVLSPVSFTKKRSRRSSLFSIAGSFWRLRLWYTSVYLTSIAGFDSGGSGLHYGAIRLLAPHRALLDGDGSFSPGLDSSLPLLLACRFIFGLLLIIKDDRISSRKIDSGWIDCRRFVFSGNLDLVGDLIAVKVPLCAVLHRLSSVDGGVPSSLFLYRRWKVASPLLDACLKTLGVVTRGGMSKRLPQLDLSWALGPCGLLSFSPLDGHLVF</sequence>
<dbReference type="Proteomes" id="UP000712281">
    <property type="component" value="Unassembled WGS sequence"/>
</dbReference>
<dbReference type="AlphaFoldDB" id="A0A8S9GEB6"/>
<evidence type="ECO:0000313" key="3">
    <source>
        <dbReference type="Proteomes" id="UP000712281"/>
    </source>
</evidence>
<gene>
    <name evidence="1" type="ORF">F2Q68_00029837</name>
    <name evidence="2" type="ORF">F2Q70_00034901</name>
</gene>
<dbReference type="EMBL" id="QGKY02000246">
    <property type="protein sequence ID" value="KAF2585432.1"/>
    <property type="molecule type" value="Genomic_DNA"/>
</dbReference>
<evidence type="ECO:0000313" key="2">
    <source>
        <dbReference type="EMBL" id="KAF2585432.1"/>
    </source>
</evidence>
<proteinExistence type="predicted"/>